<protein>
    <submittedName>
        <fullName evidence="3">Oxygen-dependent choline dehydrogenase</fullName>
    </submittedName>
</protein>
<dbReference type="EMBL" id="BGZK01004184">
    <property type="protein sequence ID" value="GBP07452.1"/>
    <property type="molecule type" value="Genomic_DNA"/>
</dbReference>
<dbReference type="SUPFAM" id="SSF51905">
    <property type="entry name" value="FAD/NAD(P)-binding domain"/>
    <property type="match status" value="1"/>
</dbReference>
<dbReference type="Gene3D" id="3.50.50.60">
    <property type="entry name" value="FAD/NAD(P)-binding domain"/>
    <property type="match status" value="1"/>
</dbReference>
<dbReference type="AlphaFoldDB" id="A0A4C1SZ19"/>
<name>A0A4C1SZ19_EUMVA</name>
<comment type="similarity">
    <text evidence="1">Belongs to the GMC oxidoreductase family.</text>
</comment>
<proteinExistence type="inferred from homology"/>
<dbReference type="Pfam" id="PF00732">
    <property type="entry name" value="GMC_oxred_N"/>
    <property type="match status" value="1"/>
</dbReference>
<sequence>MVNLFKVLARREVIVSAGAINSPQLLMLSGVGPAKHLKEMSIKPIVDLAVGYNLQDHTAPAVTFTTNATSLHFEDFAEPTLLNLFNRQEGPYGSPGGCEAMAFWDLDHPHLADGWPDIELFLVGGSMSSNPAISRAFGFKEIHL</sequence>
<dbReference type="Proteomes" id="UP000299102">
    <property type="component" value="Unassembled WGS sequence"/>
</dbReference>
<organism evidence="3 4">
    <name type="scientific">Eumeta variegata</name>
    <name type="common">Bagworm moth</name>
    <name type="synonym">Eumeta japonica</name>
    <dbReference type="NCBI Taxonomy" id="151549"/>
    <lineage>
        <taxon>Eukaryota</taxon>
        <taxon>Metazoa</taxon>
        <taxon>Ecdysozoa</taxon>
        <taxon>Arthropoda</taxon>
        <taxon>Hexapoda</taxon>
        <taxon>Insecta</taxon>
        <taxon>Pterygota</taxon>
        <taxon>Neoptera</taxon>
        <taxon>Endopterygota</taxon>
        <taxon>Lepidoptera</taxon>
        <taxon>Glossata</taxon>
        <taxon>Ditrysia</taxon>
        <taxon>Tineoidea</taxon>
        <taxon>Psychidae</taxon>
        <taxon>Oiketicinae</taxon>
        <taxon>Eumeta</taxon>
    </lineage>
</organism>
<dbReference type="GO" id="GO:0016614">
    <property type="term" value="F:oxidoreductase activity, acting on CH-OH group of donors"/>
    <property type="evidence" value="ECO:0007669"/>
    <property type="project" value="InterPro"/>
</dbReference>
<evidence type="ECO:0000313" key="3">
    <source>
        <dbReference type="EMBL" id="GBP07452.1"/>
    </source>
</evidence>
<reference evidence="3 4" key="1">
    <citation type="journal article" date="2019" name="Commun. Biol.">
        <title>The bagworm genome reveals a unique fibroin gene that provides high tensile strength.</title>
        <authorList>
            <person name="Kono N."/>
            <person name="Nakamura H."/>
            <person name="Ohtoshi R."/>
            <person name="Tomita M."/>
            <person name="Numata K."/>
            <person name="Arakawa K."/>
        </authorList>
    </citation>
    <scope>NUCLEOTIDE SEQUENCE [LARGE SCALE GENOMIC DNA]</scope>
</reference>
<dbReference type="InterPro" id="IPR000172">
    <property type="entry name" value="GMC_OxRdtase_N"/>
</dbReference>
<accession>A0A4C1SZ19</accession>
<dbReference type="GO" id="GO:0050660">
    <property type="term" value="F:flavin adenine dinucleotide binding"/>
    <property type="evidence" value="ECO:0007669"/>
    <property type="project" value="InterPro"/>
</dbReference>
<comment type="caution">
    <text evidence="3">The sequence shown here is derived from an EMBL/GenBank/DDBJ whole genome shotgun (WGS) entry which is preliminary data.</text>
</comment>
<evidence type="ECO:0000259" key="2">
    <source>
        <dbReference type="PROSITE" id="PS00624"/>
    </source>
</evidence>
<dbReference type="OrthoDB" id="269227at2759"/>
<feature type="domain" description="Glucose-methanol-choline oxidoreductase N-terminal" evidence="2">
    <location>
        <begin position="18"/>
        <end position="32"/>
    </location>
</feature>
<dbReference type="Gene3D" id="3.30.560.10">
    <property type="entry name" value="Glucose Oxidase, domain 3"/>
    <property type="match status" value="1"/>
</dbReference>
<dbReference type="STRING" id="151549.A0A4C1SZ19"/>
<dbReference type="PANTHER" id="PTHR11552">
    <property type="entry name" value="GLUCOSE-METHANOL-CHOLINE GMC OXIDOREDUCTASE"/>
    <property type="match status" value="1"/>
</dbReference>
<gene>
    <name evidence="3" type="primary">betA</name>
    <name evidence="3" type="ORF">EVAR_70392_1</name>
</gene>
<dbReference type="InterPro" id="IPR036188">
    <property type="entry name" value="FAD/NAD-bd_sf"/>
</dbReference>
<keyword evidence="4" id="KW-1185">Reference proteome</keyword>
<evidence type="ECO:0000313" key="4">
    <source>
        <dbReference type="Proteomes" id="UP000299102"/>
    </source>
</evidence>
<dbReference type="PANTHER" id="PTHR11552:SF158">
    <property type="entry name" value="GH23626P-RELATED"/>
    <property type="match status" value="1"/>
</dbReference>
<evidence type="ECO:0000256" key="1">
    <source>
        <dbReference type="ARBA" id="ARBA00010790"/>
    </source>
</evidence>
<dbReference type="PROSITE" id="PS00624">
    <property type="entry name" value="GMC_OXRED_2"/>
    <property type="match status" value="1"/>
</dbReference>
<dbReference type="InterPro" id="IPR012132">
    <property type="entry name" value="GMC_OxRdtase"/>
</dbReference>